<reference evidence="1 2" key="1">
    <citation type="journal article" date="2020" name="Cell">
        <title>Large-Scale Comparative Analyses of Tick Genomes Elucidate Their Genetic Diversity and Vector Capacities.</title>
        <authorList>
            <consortium name="Tick Genome and Microbiome Consortium (TIGMIC)"/>
            <person name="Jia N."/>
            <person name="Wang J."/>
            <person name="Shi W."/>
            <person name="Du L."/>
            <person name="Sun Y."/>
            <person name="Zhan W."/>
            <person name="Jiang J.F."/>
            <person name="Wang Q."/>
            <person name="Zhang B."/>
            <person name="Ji P."/>
            <person name="Bell-Sakyi L."/>
            <person name="Cui X.M."/>
            <person name="Yuan T.T."/>
            <person name="Jiang B.G."/>
            <person name="Yang W.F."/>
            <person name="Lam T.T."/>
            <person name="Chang Q.C."/>
            <person name="Ding S.J."/>
            <person name="Wang X.J."/>
            <person name="Zhu J.G."/>
            <person name="Ruan X.D."/>
            <person name="Zhao L."/>
            <person name="Wei J.T."/>
            <person name="Ye R.Z."/>
            <person name="Que T.C."/>
            <person name="Du C.H."/>
            <person name="Zhou Y.H."/>
            <person name="Cheng J.X."/>
            <person name="Dai P.F."/>
            <person name="Guo W.B."/>
            <person name="Han X.H."/>
            <person name="Huang E.J."/>
            <person name="Li L.F."/>
            <person name="Wei W."/>
            <person name="Gao Y.C."/>
            <person name="Liu J.Z."/>
            <person name="Shao H.Z."/>
            <person name="Wang X."/>
            <person name="Wang C.C."/>
            <person name="Yang T.C."/>
            <person name="Huo Q.B."/>
            <person name="Li W."/>
            <person name="Chen H.Y."/>
            <person name="Chen S.E."/>
            <person name="Zhou L.G."/>
            <person name="Ni X.B."/>
            <person name="Tian J.H."/>
            <person name="Sheng Y."/>
            <person name="Liu T."/>
            <person name="Pan Y.S."/>
            <person name="Xia L.Y."/>
            <person name="Li J."/>
            <person name="Zhao F."/>
            <person name="Cao W.C."/>
        </authorList>
    </citation>
    <scope>NUCLEOTIDE SEQUENCE [LARGE SCALE GENOMIC DNA]</scope>
    <source>
        <strain evidence="1">Iper-2018</strain>
    </source>
</reference>
<evidence type="ECO:0000313" key="1">
    <source>
        <dbReference type="EMBL" id="KAG0410499.1"/>
    </source>
</evidence>
<keyword evidence="2" id="KW-1185">Reference proteome</keyword>
<gene>
    <name evidence="1" type="ORF">HPB47_012357</name>
</gene>
<comment type="caution">
    <text evidence="1">The sequence shown here is derived from an EMBL/GenBank/DDBJ whole genome shotgun (WGS) entry which is preliminary data.</text>
</comment>
<proteinExistence type="predicted"/>
<organism evidence="1 2">
    <name type="scientific">Ixodes persulcatus</name>
    <name type="common">Taiga tick</name>
    <dbReference type="NCBI Taxonomy" id="34615"/>
    <lineage>
        <taxon>Eukaryota</taxon>
        <taxon>Metazoa</taxon>
        <taxon>Ecdysozoa</taxon>
        <taxon>Arthropoda</taxon>
        <taxon>Chelicerata</taxon>
        <taxon>Arachnida</taxon>
        <taxon>Acari</taxon>
        <taxon>Parasitiformes</taxon>
        <taxon>Ixodida</taxon>
        <taxon>Ixodoidea</taxon>
        <taxon>Ixodidae</taxon>
        <taxon>Ixodinae</taxon>
        <taxon>Ixodes</taxon>
    </lineage>
</organism>
<dbReference type="EMBL" id="JABSTQ010011516">
    <property type="protein sequence ID" value="KAG0410499.1"/>
    <property type="molecule type" value="Genomic_DNA"/>
</dbReference>
<dbReference type="Proteomes" id="UP000805193">
    <property type="component" value="Unassembled WGS sequence"/>
</dbReference>
<sequence>MATSGGRRESDAGPGALVCHYLGHAVGGVLLPARAAGLAAFPPCPPNLFAAGKRPPGPTLQRHTLSPKGRPSHRRIPGRSLRGGQAVGATAGRRSENRRGSSTGRATPMGHADVRHRLHDVDVDAATSHARQTALTPMALTPGEIRPTFAGSYAFQIGEALFGGNPPQRAATSILENRQTRETRALASFLWAGHVDGFPRA</sequence>
<evidence type="ECO:0000313" key="2">
    <source>
        <dbReference type="Proteomes" id="UP000805193"/>
    </source>
</evidence>
<protein>
    <submittedName>
        <fullName evidence="1">Uncharacterized protein</fullName>
    </submittedName>
</protein>
<name>A0AC60NTV2_IXOPE</name>
<accession>A0AC60NTV2</accession>